<dbReference type="Pfam" id="PF13279">
    <property type="entry name" value="4HBT_2"/>
    <property type="match status" value="1"/>
</dbReference>
<keyword evidence="1" id="KW-0378">Hydrolase</keyword>
<dbReference type="SUPFAM" id="SSF54637">
    <property type="entry name" value="Thioesterase/thiol ester dehydrase-isomerase"/>
    <property type="match status" value="1"/>
</dbReference>
<sequence length="149" mass="16892">MLRAKRELTIEWGHCDPAGIVFYPRYFEFFDASTANLFKVAGIDKFELRKKYDILGFPMVNTDADFKIPSRYGEKVSIETRVAEVGKTSFNIEHRLIKEDGQLAILCHEKRVWVTQSDDRIRPKAIPAEVVALLTSANNERTAQGSGGI</sequence>
<dbReference type="OrthoDB" id="21822at2"/>
<dbReference type="InterPro" id="IPR050563">
    <property type="entry name" value="4-hydroxybenzoyl-CoA_TE"/>
</dbReference>
<dbReference type="GO" id="GO:0047617">
    <property type="term" value="F:fatty acyl-CoA hydrolase activity"/>
    <property type="evidence" value="ECO:0007669"/>
    <property type="project" value="TreeGrafter"/>
</dbReference>
<proteinExistence type="predicted"/>
<protein>
    <submittedName>
        <fullName evidence="2">4-hydroxybenzoyl-CoA thioesterase</fullName>
    </submittedName>
</protein>
<dbReference type="Proteomes" id="UP000236745">
    <property type="component" value="Unassembled WGS sequence"/>
</dbReference>
<accession>A0A1H5T811</accession>
<gene>
    <name evidence="2" type="ORF">SAMN05444390_1012</name>
</gene>
<evidence type="ECO:0000313" key="3">
    <source>
        <dbReference type="Proteomes" id="UP000236745"/>
    </source>
</evidence>
<dbReference type="AlphaFoldDB" id="A0A1H5T811"/>
<reference evidence="2 3" key="1">
    <citation type="submission" date="2016-10" db="EMBL/GenBank/DDBJ databases">
        <authorList>
            <person name="de Groot N.N."/>
        </authorList>
    </citation>
    <scope>NUCLEOTIDE SEQUENCE [LARGE SCALE GENOMIC DNA]</scope>
    <source>
        <strain evidence="2 3">DSM 22012</strain>
    </source>
</reference>
<dbReference type="EMBL" id="FNVQ01000001">
    <property type="protein sequence ID" value="SEF58894.1"/>
    <property type="molecule type" value="Genomic_DNA"/>
</dbReference>
<dbReference type="PANTHER" id="PTHR31793">
    <property type="entry name" value="4-HYDROXYBENZOYL-COA THIOESTERASE FAMILY MEMBER"/>
    <property type="match status" value="1"/>
</dbReference>
<dbReference type="InterPro" id="IPR029069">
    <property type="entry name" value="HotDog_dom_sf"/>
</dbReference>
<dbReference type="RefSeq" id="WP_104001043.1">
    <property type="nucleotide sequence ID" value="NZ_FNVQ01000001.1"/>
</dbReference>
<keyword evidence="3" id="KW-1185">Reference proteome</keyword>
<organism evidence="2 3">
    <name type="scientific">Marinobacterium lutimaris</name>
    <dbReference type="NCBI Taxonomy" id="568106"/>
    <lineage>
        <taxon>Bacteria</taxon>
        <taxon>Pseudomonadati</taxon>
        <taxon>Pseudomonadota</taxon>
        <taxon>Gammaproteobacteria</taxon>
        <taxon>Oceanospirillales</taxon>
        <taxon>Oceanospirillaceae</taxon>
        <taxon>Marinobacterium</taxon>
    </lineage>
</organism>
<evidence type="ECO:0000313" key="2">
    <source>
        <dbReference type="EMBL" id="SEF58894.1"/>
    </source>
</evidence>
<name>A0A1H5T811_9GAMM</name>
<evidence type="ECO:0000256" key="1">
    <source>
        <dbReference type="ARBA" id="ARBA00022801"/>
    </source>
</evidence>
<dbReference type="Gene3D" id="3.10.129.10">
    <property type="entry name" value="Hotdog Thioesterase"/>
    <property type="match status" value="1"/>
</dbReference>
<dbReference type="PANTHER" id="PTHR31793:SF37">
    <property type="entry name" value="ACYL-COA THIOESTER HYDROLASE YBGC"/>
    <property type="match status" value="1"/>
</dbReference>
<dbReference type="CDD" id="cd00586">
    <property type="entry name" value="4HBT"/>
    <property type="match status" value="1"/>
</dbReference>